<gene>
    <name evidence="1" type="ORF">M011DRAFT_206785</name>
</gene>
<protein>
    <submittedName>
        <fullName evidence="1">Uncharacterized protein</fullName>
    </submittedName>
</protein>
<proteinExistence type="predicted"/>
<name>A0A6A6V2C9_9PLEO</name>
<dbReference type="AlphaFoldDB" id="A0A6A6V2C9"/>
<reference evidence="1" key="1">
    <citation type="journal article" date="2020" name="Stud. Mycol.">
        <title>101 Dothideomycetes genomes: a test case for predicting lifestyles and emergence of pathogens.</title>
        <authorList>
            <person name="Haridas S."/>
            <person name="Albert R."/>
            <person name="Binder M."/>
            <person name="Bloem J."/>
            <person name="Labutti K."/>
            <person name="Salamov A."/>
            <person name="Andreopoulos B."/>
            <person name="Baker S."/>
            <person name="Barry K."/>
            <person name="Bills G."/>
            <person name="Bluhm B."/>
            <person name="Cannon C."/>
            <person name="Castanera R."/>
            <person name="Culley D."/>
            <person name="Daum C."/>
            <person name="Ezra D."/>
            <person name="Gonzalez J."/>
            <person name="Henrissat B."/>
            <person name="Kuo A."/>
            <person name="Liang C."/>
            <person name="Lipzen A."/>
            <person name="Lutzoni F."/>
            <person name="Magnuson J."/>
            <person name="Mondo S."/>
            <person name="Nolan M."/>
            <person name="Ohm R."/>
            <person name="Pangilinan J."/>
            <person name="Park H.-J."/>
            <person name="Ramirez L."/>
            <person name="Alfaro M."/>
            <person name="Sun H."/>
            <person name="Tritt A."/>
            <person name="Yoshinaga Y."/>
            <person name="Zwiers L.-H."/>
            <person name="Turgeon B."/>
            <person name="Goodwin S."/>
            <person name="Spatafora J."/>
            <person name="Crous P."/>
            <person name="Grigoriev I."/>
        </authorList>
    </citation>
    <scope>NUCLEOTIDE SEQUENCE</scope>
    <source>
        <strain evidence="1">CBS 119925</strain>
    </source>
</reference>
<dbReference type="EMBL" id="MU006593">
    <property type="protein sequence ID" value="KAF2743884.1"/>
    <property type="molecule type" value="Genomic_DNA"/>
</dbReference>
<organism evidence="1 2">
    <name type="scientific">Sporormia fimetaria CBS 119925</name>
    <dbReference type="NCBI Taxonomy" id="1340428"/>
    <lineage>
        <taxon>Eukaryota</taxon>
        <taxon>Fungi</taxon>
        <taxon>Dikarya</taxon>
        <taxon>Ascomycota</taxon>
        <taxon>Pezizomycotina</taxon>
        <taxon>Dothideomycetes</taxon>
        <taxon>Pleosporomycetidae</taxon>
        <taxon>Pleosporales</taxon>
        <taxon>Sporormiaceae</taxon>
        <taxon>Sporormia</taxon>
    </lineage>
</organism>
<evidence type="ECO:0000313" key="1">
    <source>
        <dbReference type="EMBL" id="KAF2743884.1"/>
    </source>
</evidence>
<evidence type="ECO:0000313" key="2">
    <source>
        <dbReference type="Proteomes" id="UP000799440"/>
    </source>
</evidence>
<sequence length="151" mass="17834">MEYVFRKLSARIANSEDLILLCKFWILFRPLLPQMAYGAIVFAQQQLLSGYDGNSLKFGKFRWHDDIAAPILRLYPNRTSMEGVKEFLADVPWPGAMMTPWWYYLFKFPYMEEHMTDWILNGFQCGKSTESDADIEWDGRGFQRGRRVRSQ</sequence>
<accession>A0A6A6V2C9</accession>
<dbReference type="Proteomes" id="UP000799440">
    <property type="component" value="Unassembled WGS sequence"/>
</dbReference>
<dbReference type="OrthoDB" id="4790878at2759"/>
<keyword evidence="2" id="KW-1185">Reference proteome</keyword>